<dbReference type="Proteomes" id="UP000784294">
    <property type="component" value="Unassembled WGS sequence"/>
</dbReference>
<organism evidence="2 3">
    <name type="scientific">Protopolystoma xenopodis</name>
    <dbReference type="NCBI Taxonomy" id="117903"/>
    <lineage>
        <taxon>Eukaryota</taxon>
        <taxon>Metazoa</taxon>
        <taxon>Spiralia</taxon>
        <taxon>Lophotrochozoa</taxon>
        <taxon>Platyhelminthes</taxon>
        <taxon>Monogenea</taxon>
        <taxon>Polyopisthocotylea</taxon>
        <taxon>Polystomatidea</taxon>
        <taxon>Polystomatidae</taxon>
        <taxon>Protopolystoma</taxon>
    </lineage>
</organism>
<accession>A0A3S5CNX0</accession>
<sequence>MMQPIGGAMIREPANDHHLALTNGPANAGDVETDYLNQLVLFNTYGETDNADAHLLDSSYPPAGFTGNSFFPNGTFVPDALKAGNGRWRRRRSSLENMNDISIPLGQPPLVVYNNHAGTPNMATSGSYSGSGSSSSGYARVPVNHHSYAQPYPPTVVNRPDQLAPPHTPDRDARDAAGWAMGVAHREAYEPKARSAPLACNTPSLEEAPAPTKTTHEAASAQARAGMACGAAPRRLHASFKETSDEAGWPMETGLEGSPSKRLKRAILPKIGRQATVTRIGRQAGDYEQEQRLATAAANAVTRSGRGGNDDDDDDDDDYEEDSDLKQGARGSGERFGGELATLKAVAALAAATGGFTNTDNVKAQIGGEWCKNRAFSSLSRLGFLTQPESIESVLGEISKSNRLAFEVRCQFHQPPSFPTGWGAGS</sequence>
<comment type="caution">
    <text evidence="2">The sequence shown here is derived from an EMBL/GenBank/DDBJ whole genome shotgun (WGS) entry which is preliminary data.</text>
</comment>
<feature type="compositionally biased region" description="Basic and acidic residues" evidence="1">
    <location>
        <begin position="324"/>
        <end position="334"/>
    </location>
</feature>
<evidence type="ECO:0000256" key="1">
    <source>
        <dbReference type="SAM" id="MobiDB-lite"/>
    </source>
</evidence>
<gene>
    <name evidence="2" type="ORF">PXEA_LOCUS29706</name>
</gene>
<feature type="region of interest" description="Disordered" evidence="1">
    <location>
        <begin position="147"/>
        <end position="173"/>
    </location>
</feature>
<reference evidence="2" key="1">
    <citation type="submission" date="2018-11" db="EMBL/GenBank/DDBJ databases">
        <authorList>
            <consortium name="Pathogen Informatics"/>
        </authorList>
    </citation>
    <scope>NUCLEOTIDE SEQUENCE</scope>
</reference>
<proteinExistence type="predicted"/>
<dbReference type="EMBL" id="CAAALY010251807">
    <property type="protein sequence ID" value="VEL36266.1"/>
    <property type="molecule type" value="Genomic_DNA"/>
</dbReference>
<dbReference type="AlphaFoldDB" id="A0A3S5CNX0"/>
<keyword evidence="3" id="KW-1185">Reference proteome</keyword>
<evidence type="ECO:0000313" key="3">
    <source>
        <dbReference type="Proteomes" id="UP000784294"/>
    </source>
</evidence>
<feature type="region of interest" description="Disordered" evidence="1">
    <location>
        <begin position="283"/>
        <end position="334"/>
    </location>
</feature>
<name>A0A3S5CNX0_9PLAT</name>
<protein>
    <submittedName>
        <fullName evidence="2">Uncharacterized protein</fullName>
    </submittedName>
</protein>
<feature type="compositionally biased region" description="Acidic residues" evidence="1">
    <location>
        <begin position="310"/>
        <end position="323"/>
    </location>
</feature>
<evidence type="ECO:0000313" key="2">
    <source>
        <dbReference type="EMBL" id="VEL36266.1"/>
    </source>
</evidence>